<dbReference type="InterPro" id="IPR057739">
    <property type="entry name" value="Glyco_hydro_29_N"/>
</dbReference>
<evidence type="ECO:0000313" key="5">
    <source>
        <dbReference type="Proteomes" id="UP000282076"/>
    </source>
</evidence>
<dbReference type="Gene3D" id="2.60.120.260">
    <property type="entry name" value="Galactose-binding domain-like"/>
    <property type="match status" value="2"/>
</dbReference>
<dbReference type="InterPro" id="IPR035992">
    <property type="entry name" value="Ricin_B-like_lectins"/>
</dbReference>
<feature type="domain" description="Glycoside hydrolase family 29 N-terminal" evidence="2">
    <location>
        <begin position="222"/>
        <end position="361"/>
    </location>
</feature>
<dbReference type="AlphaFoldDB" id="A0A494XUZ5"/>
<dbReference type="Pfam" id="PF01120">
    <property type="entry name" value="Alpha_L_fucos"/>
    <property type="match status" value="1"/>
</dbReference>
<dbReference type="SUPFAM" id="SSF49785">
    <property type="entry name" value="Galactose-binding domain-like"/>
    <property type="match status" value="1"/>
</dbReference>
<organism evidence="4 5">
    <name type="scientific">Cohnella endophytica</name>
    <dbReference type="NCBI Taxonomy" id="2419778"/>
    <lineage>
        <taxon>Bacteria</taxon>
        <taxon>Bacillati</taxon>
        <taxon>Bacillota</taxon>
        <taxon>Bacilli</taxon>
        <taxon>Bacillales</taxon>
        <taxon>Paenibacillaceae</taxon>
        <taxon>Cohnella</taxon>
    </lineage>
</organism>
<evidence type="ECO:0000256" key="1">
    <source>
        <dbReference type="SAM" id="SignalP"/>
    </source>
</evidence>
<keyword evidence="1" id="KW-0732">Signal</keyword>
<dbReference type="EMBL" id="RBZM01000005">
    <property type="protein sequence ID" value="RKP54453.1"/>
    <property type="molecule type" value="Genomic_DNA"/>
</dbReference>
<feature type="domain" description="Ricin B lectin" evidence="3">
    <location>
        <begin position="664"/>
        <end position="747"/>
    </location>
</feature>
<comment type="caution">
    <text evidence="4">The sequence shown here is derived from an EMBL/GenBank/DDBJ whole genome shotgun (WGS) entry which is preliminary data.</text>
</comment>
<evidence type="ECO:0000259" key="3">
    <source>
        <dbReference type="Pfam" id="PF14200"/>
    </source>
</evidence>
<dbReference type="Proteomes" id="UP000282076">
    <property type="component" value="Unassembled WGS sequence"/>
</dbReference>
<dbReference type="OrthoDB" id="1392315at2"/>
<dbReference type="Gene3D" id="3.20.20.80">
    <property type="entry name" value="Glycosidases"/>
    <property type="match status" value="1"/>
</dbReference>
<dbReference type="Pfam" id="PF14200">
    <property type="entry name" value="RicinB_lectin_2"/>
    <property type="match status" value="1"/>
</dbReference>
<evidence type="ECO:0000313" key="4">
    <source>
        <dbReference type="EMBL" id="RKP54453.1"/>
    </source>
</evidence>
<dbReference type="InterPro" id="IPR017853">
    <property type="entry name" value="GH"/>
</dbReference>
<gene>
    <name evidence="4" type="ORF">D7Z26_13980</name>
</gene>
<sequence length="762" mass="82738">MTRKLVSRFMIAILLLGSLIPVFSSVSYADTNIPQAGPNPIVFNQTATTDNLIYLMAAGSEHNSSLTIDNYGAPKHAWVNNFFGRTTDYMQWTVSLATAGVYHVEALLSNNAATPLRLSVVSTGDTLNFTTNNFGWDKLDAGTISLPAGTSTIKLVGTAGSAHGMSIKSLELIRESDRAAYLTRIASFKKDTTWLANSGYGLMFQYGGWGYPQTGAKKSLDQQAADFNVADFVTMVQSTGAKYVIWSASWWTFELNAPITSLDTIVGNGNRTSARDLIGDVATALHAVGIKFMLYYHTGQDSHLGYNSTDFWQRQNWPTAFTTTGTGDRSTFFTNWINIITEMGNRYGTNLDGWFFDDGMIYYPGPFEQMGQAARTGNANRLISYNSWVASRITDFQDVYFAEEVHGEVQTGSAPVGANGIFTSGPQKGLLQQAMFRMEQDWGVHSANTSINTGISSAQSIGWYQSASPRKVPLSFNMMMWENGTVSAASLQVLSDVKNAAGGGGTGTVNNSDPNIVYTGAWSLSSGRGVGDYQDDVRYTATNNDSFVYTFSGTGVNYITEKNSDMGNVDIYIDNVFQATVNCYNATRLVQQTVYSKTGLTNGTHTIKGVKKSGTYMLVDAFSIASSGPVYNKIKNRTSGKVLNGGCGTDGCTVSEWSDIVSTNLQWEVIDLGNGYFKIKNRTDGKVLNGGGGTDGYVVSEWSDITNNNLQWQKIDAGGGYWKFKNRADGKVLKGGGSSDGTAVTEWTDGTSNDLQWQIISN</sequence>
<accession>A0A494XUZ5</accession>
<protein>
    <submittedName>
        <fullName evidence="4">Uncharacterized protein</fullName>
    </submittedName>
</protein>
<dbReference type="GO" id="GO:0005975">
    <property type="term" value="P:carbohydrate metabolic process"/>
    <property type="evidence" value="ECO:0007669"/>
    <property type="project" value="InterPro"/>
</dbReference>
<name>A0A494XUZ5_9BACL</name>
<feature type="chain" id="PRO_5019749429" evidence="1">
    <location>
        <begin position="30"/>
        <end position="762"/>
    </location>
</feature>
<evidence type="ECO:0000259" key="2">
    <source>
        <dbReference type="Pfam" id="PF01120"/>
    </source>
</evidence>
<dbReference type="InterPro" id="IPR000772">
    <property type="entry name" value="Ricin_B_lectin"/>
</dbReference>
<proteinExistence type="predicted"/>
<dbReference type="SUPFAM" id="SSF50370">
    <property type="entry name" value="Ricin B-like lectins"/>
    <property type="match status" value="1"/>
</dbReference>
<reference evidence="4 5" key="1">
    <citation type="submission" date="2018-10" db="EMBL/GenBank/DDBJ databases">
        <title>Cohnella sp. M2MS4P-1, whole genome shotgun sequence.</title>
        <authorList>
            <person name="Tuo L."/>
        </authorList>
    </citation>
    <scope>NUCLEOTIDE SEQUENCE [LARGE SCALE GENOMIC DNA]</scope>
    <source>
        <strain evidence="4 5">M2MS4P-1</strain>
    </source>
</reference>
<dbReference type="SUPFAM" id="SSF51445">
    <property type="entry name" value="(Trans)glycosidases"/>
    <property type="match status" value="1"/>
</dbReference>
<dbReference type="GO" id="GO:0004560">
    <property type="term" value="F:alpha-L-fucosidase activity"/>
    <property type="evidence" value="ECO:0007669"/>
    <property type="project" value="InterPro"/>
</dbReference>
<feature type="signal peptide" evidence="1">
    <location>
        <begin position="1"/>
        <end position="29"/>
    </location>
</feature>
<keyword evidence="5" id="KW-1185">Reference proteome</keyword>
<dbReference type="Gene3D" id="2.80.10.50">
    <property type="match status" value="1"/>
</dbReference>
<dbReference type="InterPro" id="IPR008979">
    <property type="entry name" value="Galactose-bd-like_sf"/>
</dbReference>